<dbReference type="InterPro" id="IPR010071">
    <property type="entry name" value="AA_adenyl_dom"/>
</dbReference>
<gene>
    <name evidence="4" type="ORF">M1O15_15555</name>
</gene>
<dbReference type="InterPro" id="IPR042099">
    <property type="entry name" value="ANL_N_sf"/>
</dbReference>
<dbReference type="InterPro" id="IPR036736">
    <property type="entry name" value="ACP-like_sf"/>
</dbReference>
<dbReference type="Pfam" id="PF00550">
    <property type="entry name" value="PP-binding"/>
    <property type="match status" value="1"/>
</dbReference>
<dbReference type="NCBIfam" id="TIGR01733">
    <property type="entry name" value="AA-adenyl-dom"/>
    <property type="match status" value="1"/>
</dbReference>
<organism evidence="4 5">
    <name type="scientific">Streptomyces lichenis</name>
    <dbReference type="NCBI Taxonomy" id="2306967"/>
    <lineage>
        <taxon>Bacteria</taxon>
        <taxon>Bacillati</taxon>
        <taxon>Actinomycetota</taxon>
        <taxon>Actinomycetes</taxon>
        <taxon>Kitasatosporales</taxon>
        <taxon>Streptomycetaceae</taxon>
        <taxon>Streptomyces</taxon>
    </lineage>
</organism>
<dbReference type="SMART" id="SM00823">
    <property type="entry name" value="PKS_PP"/>
    <property type="match status" value="1"/>
</dbReference>
<keyword evidence="5" id="KW-1185">Reference proteome</keyword>
<keyword evidence="1" id="KW-0596">Phosphopantetheine</keyword>
<dbReference type="InterPro" id="IPR020806">
    <property type="entry name" value="PKS_PP-bd"/>
</dbReference>
<dbReference type="Pfam" id="PF13193">
    <property type="entry name" value="AMP-binding_C"/>
    <property type="match status" value="1"/>
</dbReference>
<dbReference type="Pfam" id="PF00501">
    <property type="entry name" value="AMP-binding"/>
    <property type="match status" value="1"/>
</dbReference>
<dbReference type="PANTHER" id="PTHR45527">
    <property type="entry name" value="NONRIBOSOMAL PEPTIDE SYNTHETASE"/>
    <property type="match status" value="1"/>
</dbReference>
<feature type="domain" description="Carrier" evidence="3">
    <location>
        <begin position="524"/>
        <end position="599"/>
    </location>
</feature>
<dbReference type="Gene3D" id="1.10.1200.10">
    <property type="entry name" value="ACP-like"/>
    <property type="match status" value="1"/>
</dbReference>
<evidence type="ECO:0000313" key="5">
    <source>
        <dbReference type="Proteomes" id="UP001522868"/>
    </source>
</evidence>
<comment type="caution">
    <text evidence="4">The sequence shown here is derived from an EMBL/GenBank/DDBJ whole genome shotgun (WGS) entry which is preliminary data.</text>
</comment>
<evidence type="ECO:0000313" key="4">
    <source>
        <dbReference type="EMBL" id="MCK8678781.1"/>
    </source>
</evidence>
<dbReference type="InterPro" id="IPR025110">
    <property type="entry name" value="AMP-bd_C"/>
</dbReference>
<evidence type="ECO:0000259" key="3">
    <source>
        <dbReference type="PROSITE" id="PS50075"/>
    </source>
</evidence>
<dbReference type="InterPro" id="IPR009081">
    <property type="entry name" value="PP-bd_ACP"/>
</dbReference>
<dbReference type="PROSITE" id="PS50075">
    <property type="entry name" value="CARRIER"/>
    <property type="match status" value="1"/>
</dbReference>
<dbReference type="InterPro" id="IPR045851">
    <property type="entry name" value="AMP-bd_C_sf"/>
</dbReference>
<dbReference type="Proteomes" id="UP001522868">
    <property type="component" value="Unassembled WGS sequence"/>
</dbReference>
<dbReference type="SUPFAM" id="SSF56801">
    <property type="entry name" value="Acetyl-CoA synthetase-like"/>
    <property type="match status" value="1"/>
</dbReference>
<keyword evidence="2" id="KW-0597">Phosphoprotein</keyword>
<evidence type="ECO:0000256" key="1">
    <source>
        <dbReference type="ARBA" id="ARBA00022450"/>
    </source>
</evidence>
<evidence type="ECO:0000256" key="2">
    <source>
        <dbReference type="ARBA" id="ARBA00022553"/>
    </source>
</evidence>
<dbReference type="PANTHER" id="PTHR45527:SF1">
    <property type="entry name" value="FATTY ACID SYNTHASE"/>
    <property type="match status" value="1"/>
</dbReference>
<dbReference type="Gene3D" id="3.30.300.30">
    <property type="match status" value="1"/>
</dbReference>
<dbReference type="EMBL" id="JALPTH010000013">
    <property type="protein sequence ID" value="MCK8678781.1"/>
    <property type="molecule type" value="Genomic_DNA"/>
</dbReference>
<dbReference type="SUPFAM" id="SSF47336">
    <property type="entry name" value="ACP-like"/>
    <property type="match status" value="1"/>
</dbReference>
<dbReference type="Gene3D" id="3.40.50.12780">
    <property type="entry name" value="N-terminal domain of ligase-like"/>
    <property type="match status" value="1"/>
</dbReference>
<dbReference type="CDD" id="cd05930">
    <property type="entry name" value="A_NRPS"/>
    <property type="match status" value="1"/>
</dbReference>
<dbReference type="InterPro" id="IPR000873">
    <property type="entry name" value="AMP-dep_synth/lig_dom"/>
</dbReference>
<proteinExistence type="predicted"/>
<protein>
    <submittedName>
        <fullName evidence="4">Non-ribosomal peptide synthetase</fullName>
    </submittedName>
</protein>
<dbReference type="RefSeq" id="WP_248634421.1">
    <property type="nucleotide sequence ID" value="NZ_JALPTH010000013.1"/>
</dbReference>
<name>A0ABT0IBU0_9ACTN</name>
<accession>A0ABT0IBU0</accession>
<sequence length="608" mass="63726">MTAAAPMTRTTGAAVLARFEEWAAAAPQAPAVVDGPHRWSYAEVSEAADRAAGILRDRVRPGDLVGVCLDRSAALVVTAVALARLGAVYLPLGPRPGARRTEAVTEDLDVVCLIGAPEVLPPRHRDAERVALPLPVAGANAVDAVVAAFAERPEGARRAPEGSFYAVLTSGSTGRPKAVAVGERSLTGLLDWYREAVGLAPGDRQSLLIGVAFDPHLLELWAGLTSGAALVPAPDEVRWDPSALTDWWREAAVTVAVAATPMVEPLLDRPWPKGLVLRQLVSGGDRMRRHPGPEVTATVHNAYGPAEATVVTTVHTMRPGEGPADRSAAPPIGRPIPGASVLVTDGEGRPVPPGAEGELRIGGDCLALGYLDPELTAHRFAQEGGTRAGSGRWYRTGDRVRMRADGLLEFLGRLDDQVKISGVRIEPAEVEAAFEQDPSVRGAVVTVARTPEGRARLVAHVRPVPGARPTASALLSAVRGWLPEQAVPGTVRITDAFPLDANGKVDRAELARRAEAPAPAAGSEGNTFGERLVLAAVRELLGRPDAALDEGFTAAGGTSLAAARLLTVIEDEAGIRLRASALLRQPDLRSIAALVDAKRADSARPEGN</sequence>
<reference evidence="4 5" key="1">
    <citation type="submission" date="2022-04" db="EMBL/GenBank/DDBJ databases">
        <title>Streptomyces sp. nov. LCR6-01 isolated from Lichen of Dirinaria sp.</title>
        <authorList>
            <person name="Kanchanasin P."/>
            <person name="Tanasupawat S."/>
            <person name="Phongsopitanun W."/>
        </authorList>
    </citation>
    <scope>NUCLEOTIDE SEQUENCE [LARGE SCALE GENOMIC DNA]</scope>
    <source>
        <strain evidence="4 5">LCR6-01</strain>
    </source>
</reference>